<keyword evidence="1" id="KW-1133">Transmembrane helix</keyword>
<gene>
    <name evidence="2" type="ORF">BN860_06436g</name>
</gene>
<keyword evidence="1" id="KW-0812">Transmembrane</keyword>
<keyword evidence="1" id="KW-0472">Membrane</keyword>
<keyword evidence="3" id="KW-1185">Reference proteome</keyword>
<reference evidence="3" key="1">
    <citation type="journal article" date="2013" name="Genome Announc.">
        <title>Genome sequence of the food spoilage yeast Zygosaccharomyces bailii CLIB 213(T).</title>
        <authorList>
            <person name="Galeote V."/>
            <person name="Bigey F."/>
            <person name="Devillers H."/>
            <person name="Neuveglise C."/>
            <person name="Dequin S."/>
        </authorList>
    </citation>
    <scope>NUCLEOTIDE SEQUENCE [LARGE SCALE GENOMIC DNA]</scope>
    <source>
        <strain evidence="3">CLIB 213 / ATCC 58445 / CBS 680 / CCRC 21525 / NBRC 1098 / NCYC 1416 / NRRL Y-2227</strain>
    </source>
</reference>
<evidence type="ECO:0000256" key="1">
    <source>
        <dbReference type="SAM" id="Phobius"/>
    </source>
</evidence>
<feature type="transmembrane region" description="Helical" evidence="1">
    <location>
        <begin position="12"/>
        <end position="40"/>
    </location>
</feature>
<protein>
    <submittedName>
        <fullName evidence="2">ZYBA0S06-06436g1_1</fullName>
    </submittedName>
</protein>
<sequence length="75" mass="8849">MDNVKILKKVTLLLFLALIVNIILKLFGRILLSSIMHWLFICSGNDCHGMLWWQYVPRLEKTVWFLIDSLETTNQ</sequence>
<dbReference type="AlphaFoldDB" id="A0A8J2X928"/>
<evidence type="ECO:0000313" key="3">
    <source>
        <dbReference type="Proteomes" id="UP000019375"/>
    </source>
</evidence>
<name>A0A8J2X928_ZYGB2</name>
<evidence type="ECO:0000313" key="2">
    <source>
        <dbReference type="EMBL" id="CDF90348.1"/>
    </source>
</evidence>
<dbReference type="Proteomes" id="UP000019375">
    <property type="component" value="Unassembled WGS sequence"/>
</dbReference>
<accession>A0A8J2X928</accession>
<organism evidence="2 3">
    <name type="scientific">Zygosaccharomyces bailii (strain CLIB 213 / ATCC 58445 / CBS 680 / BCRC 21525 / NBRC 1098 / NCYC 1416 / NRRL Y-2227)</name>
    <dbReference type="NCBI Taxonomy" id="1333698"/>
    <lineage>
        <taxon>Eukaryota</taxon>
        <taxon>Fungi</taxon>
        <taxon>Dikarya</taxon>
        <taxon>Ascomycota</taxon>
        <taxon>Saccharomycotina</taxon>
        <taxon>Saccharomycetes</taxon>
        <taxon>Saccharomycetales</taxon>
        <taxon>Saccharomycetaceae</taxon>
        <taxon>Zygosaccharomyces</taxon>
    </lineage>
</organism>
<proteinExistence type="predicted"/>
<dbReference type="EMBL" id="HG316459">
    <property type="protein sequence ID" value="CDF90348.1"/>
    <property type="molecule type" value="Genomic_DNA"/>
</dbReference>
<dbReference type="OrthoDB" id="4032162at2759"/>